<dbReference type="AlphaFoldDB" id="A0A0J7YNJ2"/>
<gene>
    <name evidence="1" type="ORF">BVRB_017600</name>
</gene>
<protein>
    <submittedName>
        <fullName evidence="1">Uncharacterized protein</fullName>
    </submittedName>
</protein>
<keyword evidence="2" id="KW-1185">Reference proteome</keyword>
<dbReference type="EMBL" id="KQ125196">
    <property type="protein sequence ID" value="KMS64698.1"/>
    <property type="molecule type" value="Genomic_DNA"/>
</dbReference>
<dbReference type="OrthoDB" id="1804847at2759"/>
<evidence type="ECO:0000313" key="2">
    <source>
        <dbReference type="Proteomes" id="UP000035740"/>
    </source>
</evidence>
<organism evidence="1 2">
    <name type="scientific">Beta vulgaris subsp. vulgaris</name>
    <name type="common">Beet</name>
    <dbReference type="NCBI Taxonomy" id="3555"/>
    <lineage>
        <taxon>Eukaryota</taxon>
        <taxon>Viridiplantae</taxon>
        <taxon>Streptophyta</taxon>
        <taxon>Embryophyta</taxon>
        <taxon>Tracheophyta</taxon>
        <taxon>Spermatophyta</taxon>
        <taxon>Magnoliopsida</taxon>
        <taxon>eudicotyledons</taxon>
        <taxon>Gunneridae</taxon>
        <taxon>Pentapetalae</taxon>
        <taxon>Caryophyllales</taxon>
        <taxon>Chenopodiaceae</taxon>
        <taxon>Betoideae</taxon>
        <taxon>Beta</taxon>
    </lineage>
</organism>
<proteinExistence type="predicted"/>
<accession>A0A0J7YNJ2</accession>
<evidence type="ECO:0000313" key="1">
    <source>
        <dbReference type="EMBL" id="KMS64698.1"/>
    </source>
</evidence>
<feature type="non-terminal residue" evidence="1">
    <location>
        <position position="83"/>
    </location>
</feature>
<dbReference type="Proteomes" id="UP000035740">
    <property type="component" value="Unassembled WGS sequence"/>
</dbReference>
<name>A0A0J7YNJ2_BETVV</name>
<reference evidence="1 2" key="1">
    <citation type="journal article" date="2014" name="Nature">
        <title>The genome of the recently domesticated crop plant sugar beet (Beta vulgaris).</title>
        <authorList>
            <person name="Dohm J.C."/>
            <person name="Minoche A.E."/>
            <person name="Holtgrawe D."/>
            <person name="Capella-Gutierrez S."/>
            <person name="Zakrzewski F."/>
            <person name="Tafer H."/>
            <person name="Rupp O."/>
            <person name="Sorensen T.R."/>
            <person name="Stracke R."/>
            <person name="Reinhardt R."/>
            <person name="Goesmann A."/>
            <person name="Kraft T."/>
            <person name="Schulz B."/>
            <person name="Stadler P.F."/>
            <person name="Schmidt T."/>
            <person name="Gabaldon T."/>
            <person name="Lehrach H."/>
            <person name="Weisshaar B."/>
            <person name="Himmelbauer H."/>
        </authorList>
    </citation>
    <scope>NUCLEOTIDE SEQUENCE [LARGE SCALE GENOMIC DNA]</scope>
    <source>
        <tissue evidence="1">Taproot</tissue>
    </source>
</reference>
<sequence length="83" mass="9614">MMTDVSKFEDAVEIMMDKGETKNCLDYIETEIDEDIVLNSCYLFDTKLNCLYELDRKLDAFREAKAYRADYLPLTPIVCTVLG</sequence>